<evidence type="ECO:0000256" key="1">
    <source>
        <dbReference type="ARBA" id="ARBA00022679"/>
    </source>
</evidence>
<dbReference type="GO" id="GO:0005737">
    <property type="term" value="C:cytoplasm"/>
    <property type="evidence" value="ECO:0007669"/>
    <property type="project" value="TreeGrafter"/>
</dbReference>
<organism evidence="5 6">
    <name type="scientific">Actinomyces bowdenii</name>
    <dbReference type="NCBI Taxonomy" id="131109"/>
    <lineage>
        <taxon>Bacteria</taxon>
        <taxon>Bacillati</taxon>
        <taxon>Actinomycetota</taxon>
        <taxon>Actinomycetes</taxon>
        <taxon>Actinomycetales</taxon>
        <taxon>Actinomycetaceae</taxon>
        <taxon>Actinomyces</taxon>
    </lineage>
</organism>
<protein>
    <submittedName>
        <fullName evidence="5">Amino-acid N-acetyltransferase</fullName>
        <ecNumber evidence="5">2.3.1.1</ecNumber>
    </submittedName>
</protein>
<accession>A0A853EFP1</accession>
<dbReference type="NCBIfam" id="NF005921">
    <property type="entry name" value="PRK07922.1"/>
    <property type="match status" value="1"/>
</dbReference>
<name>A0A853EFP1_9ACTO</name>
<dbReference type="SUPFAM" id="SSF55729">
    <property type="entry name" value="Acyl-CoA N-acyltransferases (Nat)"/>
    <property type="match status" value="1"/>
</dbReference>
<dbReference type="Proteomes" id="UP000572528">
    <property type="component" value="Unassembled WGS sequence"/>
</dbReference>
<dbReference type="CDD" id="cd04301">
    <property type="entry name" value="NAT_SF"/>
    <property type="match status" value="1"/>
</dbReference>
<feature type="compositionally biased region" description="Low complexity" evidence="3">
    <location>
        <begin position="19"/>
        <end position="31"/>
    </location>
</feature>
<dbReference type="Pfam" id="PF00583">
    <property type="entry name" value="Acetyltransf_1"/>
    <property type="match status" value="1"/>
</dbReference>
<evidence type="ECO:0000256" key="2">
    <source>
        <dbReference type="ARBA" id="ARBA00023315"/>
    </source>
</evidence>
<dbReference type="EMBL" id="JACBXV010000007">
    <property type="protein sequence ID" value="NYS68158.1"/>
    <property type="molecule type" value="Genomic_DNA"/>
</dbReference>
<dbReference type="AlphaFoldDB" id="A0A853EFP1"/>
<sequence length="250" mass="26705">MGGVTSQRDEARVARIPHAGQARGAAGAAGALRDPHDTHGPQPAGPVVQGRAQEGAAARLVGTTPEARIALRQARPADVRAIADLVRPYSDERILIAKDLISYFEDVQEFIVAEDAATVGSTRAARPADPAGAVESAIVGCGALHVMWDDIAEVRTLAVHRDHLGAGVGSAILRELIDRARLLGLQRLFCLTFEVDFFTRHGFRPISGTPVGMDVFGEMVRSHDDGVAEFLNLARVKPNTLGNTRMLLQL</sequence>
<dbReference type="PANTHER" id="PTHR43626">
    <property type="entry name" value="ACYL-COA N-ACYLTRANSFERASE"/>
    <property type="match status" value="1"/>
</dbReference>
<dbReference type="InterPro" id="IPR045039">
    <property type="entry name" value="NSI-like"/>
</dbReference>
<dbReference type="InterPro" id="IPR000182">
    <property type="entry name" value="GNAT_dom"/>
</dbReference>
<keyword evidence="1 5" id="KW-0808">Transferase</keyword>
<evidence type="ECO:0000313" key="6">
    <source>
        <dbReference type="Proteomes" id="UP000572528"/>
    </source>
</evidence>
<dbReference type="Gene3D" id="3.40.630.30">
    <property type="match status" value="1"/>
</dbReference>
<evidence type="ECO:0000256" key="3">
    <source>
        <dbReference type="SAM" id="MobiDB-lite"/>
    </source>
</evidence>
<dbReference type="PANTHER" id="PTHR43626:SF4">
    <property type="entry name" value="GCN5-RELATED N-ACETYLTRANSFERASE 2, CHLOROPLASTIC"/>
    <property type="match status" value="1"/>
</dbReference>
<proteinExistence type="predicted"/>
<comment type="caution">
    <text evidence="5">The sequence shown here is derived from an EMBL/GenBank/DDBJ whole genome shotgun (WGS) entry which is preliminary data.</text>
</comment>
<dbReference type="GO" id="GO:0008080">
    <property type="term" value="F:N-acetyltransferase activity"/>
    <property type="evidence" value="ECO:0007669"/>
    <property type="project" value="InterPro"/>
</dbReference>
<reference evidence="5 6" key="1">
    <citation type="submission" date="2020-07" db="EMBL/GenBank/DDBJ databases">
        <title>MOT database genomes.</title>
        <authorList>
            <person name="Joseph S."/>
            <person name="Aduse-Opoku J."/>
            <person name="Hashim A."/>
            <person name="Wade W."/>
            <person name="Curtis M."/>
        </authorList>
    </citation>
    <scope>NUCLEOTIDE SEQUENCE [LARGE SCALE GENOMIC DNA]</scope>
    <source>
        <strain evidence="5 6">WMus004</strain>
    </source>
</reference>
<keyword evidence="2 5" id="KW-0012">Acyltransferase</keyword>
<dbReference type="EC" id="2.3.1.1" evidence="5"/>
<evidence type="ECO:0000259" key="4">
    <source>
        <dbReference type="PROSITE" id="PS51186"/>
    </source>
</evidence>
<evidence type="ECO:0000313" key="5">
    <source>
        <dbReference type="EMBL" id="NYS68158.1"/>
    </source>
</evidence>
<feature type="region of interest" description="Disordered" evidence="3">
    <location>
        <begin position="1"/>
        <end position="53"/>
    </location>
</feature>
<gene>
    <name evidence="5" type="ORF">HZZ05_01155</name>
</gene>
<dbReference type="InterPro" id="IPR016181">
    <property type="entry name" value="Acyl_CoA_acyltransferase"/>
</dbReference>
<dbReference type="PROSITE" id="PS51186">
    <property type="entry name" value="GNAT"/>
    <property type="match status" value="1"/>
</dbReference>
<feature type="domain" description="N-acetyltransferase" evidence="4">
    <location>
        <begin position="69"/>
        <end position="224"/>
    </location>
</feature>